<dbReference type="AlphaFoldDB" id="A0A0F9WFF3"/>
<dbReference type="EMBL" id="LAZR01000286">
    <property type="protein sequence ID" value="KKN77013.1"/>
    <property type="molecule type" value="Genomic_DNA"/>
</dbReference>
<organism evidence="1">
    <name type="scientific">marine sediment metagenome</name>
    <dbReference type="NCBI Taxonomy" id="412755"/>
    <lineage>
        <taxon>unclassified sequences</taxon>
        <taxon>metagenomes</taxon>
        <taxon>ecological metagenomes</taxon>
    </lineage>
</organism>
<gene>
    <name evidence="1" type="ORF">LCGC14_0365050</name>
</gene>
<comment type="caution">
    <text evidence="1">The sequence shown here is derived from an EMBL/GenBank/DDBJ whole genome shotgun (WGS) entry which is preliminary data.</text>
</comment>
<protein>
    <submittedName>
        <fullName evidence="1">Uncharacterized protein</fullName>
    </submittedName>
</protein>
<proteinExistence type="predicted"/>
<name>A0A0F9WFF3_9ZZZZ</name>
<sequence length="58" mass="6810">MNTSYGYYRMNKTYFVYDRANKTGGNTPQPLKKGHKHYLETNVESIMIKHIERINGEA</sequence>
<accession>A0A0F9WFF3</accession>
<evidence type="ECO:0000313" key="1">
    <source>
        <dbReference type="EMBL" id="KKN77013.1"/>
    </source>
</evidence>
<reference evidence="1" key="1">
    <citation type="journal article" date="2015" name="Nature">
        <title>Complex archaea that bridge the gap between prokaryotes and eukaryotes.</title>
        <authorList>
            <person name="Spang A."/>
            <person name="Saw J.H."/>
            <person name="Jorgensen S.L."/>
            <person name="Zaremba-Niedzwiedzka K."/>
            <person name="Martijn J."/>
            <person name="Lind A.E."/>
            <person name="van Eijk R."/>
            <person name="Schleper C."/>
            <person name="Guy L."/>
            <person name="Ettema T.J."/>
        </authorList>
    </citation>
    <scope>NUCLEOTIDE SEQUENCE</scope>
</reference>